<dbReference type="InterPro" id="IPR036097">
    <property type="entry name" value="HisK_dim/P_sf"/>
</dbReference>
<dbReference type="SMART" id="SM00387">
    <property type="entry name" value="HATPase_c"/>
    <property type="match status" value="1"/>
</dbReference>
<dbReference type="InterPro" id="IPR050398">
    <property type="entry name" value="HssS/ArlS-like"/>
</dbReference>
<reference evidence="17 18" key="1">
    <citation type="submission" date="2019-04" db="EMBL/GenBank/DDBJ databases">
        <title>Cohnella sp. nov. isolated from preserved vegetables.</title>
        <authorList>
            <person name="Lin S.-Y."/>
            <person name="Hung M.-H."/>
            <person name="Young C.-C."/>
        </authorList>
    </citation>
    <scope>NUCLEOTIDE SEQUENCE [LARGE SCALE GENOMIC DNA]</scope>
    <source>
        <strain evidence="17 18">CC-MHH1044</strain>
    </source>
</reference>
<dbReference type="SUPFAM" id="SSF47384">
    <property type="entry name" value="Homodimeric domain of signal transducing histidine kinase"/>
    <property type="match status" value="1"/>
</dbReference>
<dbReference type="SMART" id="SM00304">
    <property type="entry name" value="HAMP"/>
    <property type="match status" value="1"/>
</dbReference>
<evidence type="ECO:0000256" key="6">
    <source>
        <dbReference type="ARBA" id="ARBA00022679"/>
    </source>
</evidence>
<evidence type="ECO:0000256" key="12">
    <source>
        <dbReference type="ARBA" id="ARBA00023012"/>
    </source>
</evidence>
<dbReference type="PROSITE" id="PS50109">
    <property type="entry name" value="HIS_KIN"/>
    <property type="match status" value="1"/>
</dbReference>
<dbReference type="GO" id="GO:0000155">
    <property type="term" value="F:phosphorelay sensor kinase activity"/>
    <property type="evidence" value="ECO:0007669"/>
    <property type="project" value="InterPro"/>
</dbReference>
<dbReference type="InterPro" id="IPR003594">
    <property type="entry name" value="HATPase_dom"/>
</dbReference>
<evidence type="ECO:0000256" key="10">
    <source>
        <dbReference type="ARBA" id="ARBA00022840"/>
    </source>
</evidence>
<keyword evidence="7 14" id="KW-0812">Transmembrane</keyword>
<dbReference type="OrthoDB" id="9792991at2"/>
<dbReference type="Pfam" id="PF02518">
    <property type="entry name" value="HATPase_c"/>
    <property type="match status" value="1"/>
</dbReference>
<comment type="caution">
    <text evidence="17">The sequence shown here is derived from an EMBL/GenBank/DDBJ whole genome shotgun (WGS) entry which is preliminary data.</text>
</comment>
<evidence type="ECO:0000256" key="14">
    <source>
        <dbReference type="SAM" id="Phobius"/>
    </source>
</evidence>
<evidence type="ECO:0000256" key="11">
    <source>
        <dbReference type="ARBA" id="ARBA00022989"/>
    </source>
</evidence>
<dbReference type="InterPro" id="IPR003661">
    <property type="entry name" value="HisK_dim/P_dom"/>
</dbReference>
<dbReference type="Gene3D" id="3.30.565.10">
    <property type="entry name" value="Histidine kinase-like ATPase, C-terminal domain"/>
    <property type="match status" value="1"/>
</dbReference>
<dbReference type="InterPro" id="IPR004358">
    <property type="entry name" value="Sig_transdc_His_kin-like_C"/>
</dbReference>
<keyword evidence="11 14" id="KW-1133">Transmembrane helix</keyword>
<keyword evidence="5" id="KW-0597">Phosphoprotein</keyword>
<feature type="transmembrane region" description="Helical" evidence="14">
    <location>
        <begin position="403"/>
        <end position="424"/>
    </location>
</feature>
<dbReference type="Proteomes" id="UP000310636">
    <property type="component" value="Unassembled WGS sequence"/>
</dbReference>
<evidence type="ECO:0000259" key="15">
    <source>
        <dbReference type="PROSITE" id="PS50109"/>
    </source>
</evidence>
<evidence type="ECO:0000256" key="9">
    <source>
        <dbReference type="ARBA" id="ARBA00022777"/>
    </source>
</evidence>
<comment type="catalytic activity">
    <reaction evidence="1">
        <text>ATP + protein L-histidine = ADP + protein N-phospho-L-histidine.</text>
        <dbReference type="EC" id="2.7.13.3"/>
    </reaction>
</comment>
<evidence type="ECO:0000313" key="17">
    <source>
        <dbReference type="EMBL" id="THF77745.1"/>
    </source>
</evidence>
<name>A0A4S4BTB3_9BACL</name>
<feature type="transmembrane region" description="Helical" evidence="14">
    <location>
        <begin position="328"/>
        <end position="348"/>
    </location>
</feature>
<dbReference type="InterPro" id="IPR036890">
    <property type="entry name" value="HATPase_C_sf"/>
</dbReference>
<dbReference type="Pfam" id="PF00512">
    <property type="entry name" value="HisKA"/>
    <property type="match status" value="1"/>
</dbReference>
<evidence type="ECO:0000256" key="3">
    <source>
        <dbReference type="ARBA" id="ARBA00012438"/>
    </source>
</evidence>
<dbReference type="InterPro" id="IPR003660">
    <property type="entry name" value="HAMP_dom"/>
</dbReference>
<dbReference type="GO" id="GO:0005886">
    <property type="term" value="C:plasma membrane"/>
    <property type="evidence" value="ECO:0007669"/>
    <property type="project" value="UniProtKB-SubCell"/>
</dbReference>
<dbReference type="PANTHER" id="PTHR45528">
    <property type="entry name" value="SENSOR HISTIDINE KINASE CPXA"/>
    <property type="match status" value="1"/>
</dbReference>
<dbReference type="PROSITE" id="PS50885">
    <property type="entry name" value="HAMP"/>
    <property type="match status" value="1"/>
</dbReference>
<dbReference type="CDD" id="cd00082">
    <property type="entry name" value="HisKA"/>
    <property type="match status" value="1"/>
</dbReference>
<evidence type="ECO:0000256" key="5">
    <source>
        <dbReference type="ARBA" id="ARBA00022553"/>
    </source>
</evidence>
<evidence type="ECO:0000256" key="13">
    <source>
        <dbReference type="ARBA" id="ARBA00023136"/>
    </source>
</evidence>
<dbReference type="EC" id="2.7.13.3" evidence="3"/>
<keyword evidence="10" id="KW-0067">ATP-binding</keyword>
<organism evidence="17 18">
    <name type="scientific">Cohnella fermenti</name>
    <dbReference type="NCBI Taxonomy" id="2565925"/>
    <lineage>
        <taxon>Bacteria</taxon>
        <taxon>Bacillati</taxon>
        <taxon>Bacillota</taxon>
        <taxon>Bacilli</taxon>
        <taxon>Bacillales</taxon>
        <taxon>Paenibacillaceae</taxon>
        <taxon>Cohnella</taxon>
    </lineage>
</organism>
<evidence type="ECO:0000256" key="1">
    <source>
        <dbReference type="ARBA" id="ARBA00000085"/>
    </source>
</evidence>
<keyword evidence="6" id="KW-0808">Transferase</keyword>
<keyword evidence="13 14" id="KW-0472">Membrane</keyword>
<dbReference type="PRINTS" id="PR00344">
    <property type="entry name" value="BCTRLSENSOR"/>
</dbReference>
<dbReference type="InterPro" id="IPR005467">
    <property type="entry name" value="His_kinase_dom"/>
</dbReference>
<feature type="transmembrane region" description="Helical" evidence="14">
    <location>
        <begin position="430"/>
        <end position="451"/>
    </location>
</feature>
<feature type="domain" description="Histidine kinase" evidence="15">
    <location>
        <begin position="518"/>
        <end position="733"/>
    </location>
</feature>
<keyword evidence="9 17" id="KW-0418">Kinase</keyword>
<dbReference type="GO" id="GO:0005524">
    <property type="term" value="F:ATP binding"/>
    <property type="evidence" value="ECO:0007669"/>
    <property type="project" value="UniProtKB-KW"/>
</dbReference>
<keyword evidence="4" id="KW-1003">Cell membrane</keyword>
<evidence type="ECO:0000256" key="4">
    <source>
        <dbReference type="ARBA" id="ARBA00022475"/>
    </source>
</evidence>
<dbReference type="RefSeq" id="WP_136370719.1">
    <property type="nucleotide sequence ID" value="NZ_SSOB01000018.1"/>
</dbReference>
<keyword evidence="8" id="KW-0547">Nucleotide-binding</keyword>
<comment type="subcellular location">
    <subcellularLocation>
        <location evidence="2">Cell membrane</location>
        <topology evidence="2">Multi-pass membrane protein</topology>
    </subcellularLocation>
</comment>
<evidence type="ECO:0000256" key="7">
    <source>
        <dbReference type="ARBA" id="ARBA00022692"/>
    </source>
</evidence>
<dbReference type="SUPFAM" id="SSF55874">
    <property type="entry name" value="ATPase domain of HSP90 chaperone/DNA topoisomerase II/histidine kinase"/>
    <property type="match status" value="1"/>
</dbReference>
<keyword evidence="18" id="KW-1185">Reference proteome</keyword>
<dbReference type="EMBL" id="SSOB01000018">
    <property type="protein sequence ID" value="THF77745.1"/>
    <property type="molecule type" value="Genomic_DNA"/>
</dbReference>
<evidence type="ECO:0000313" key="18">
    <source>
        <dbReference type="Proteomes" id="UP000310636"/>
    </source>
</evidence>
<accession>A0A4S4BTB3</accession>
<evidence type="ECO:0000259" key="16">
    <source>
        <dbReference type="PROSITE" id="PS50885"/>
    </source>
</evidence>
<gene>
    <name evidence="17" type="ORF">E6C55_15500</name>
</gene>
<dbReference type="SMART" id="SM00388">
    <property type="entry name" value="HisKA"/>
    <property type="match status" value="1"/>
</dbReference>
<dbReference type="Gene3D" id="1.10.287.130">
    <property type="match status" value="1"/>
</dbReference>
<feature type="transmembrane region" description="Helical" evidence="14">
    <location>
        <begin position="295"/>
        <end position="316"/>
    </location>
</feature>
<keyword evidence="12" id="KW-0902">Two-component regulatory system</keyword>
<dbReference type="AlphaFoldDB" id="A0A4S4BTB3"/>
<feature type="domain" description="HAMP" evidence="16">
    <location>
        <begin position="451"/>
        <end position="503"/>
    </location>
</feature>
<protein>
    <recommendedName>
        <fullName evidence="3">histidine kinase</fullName>
        <ecNumber evidence="3">2.7.13.3</ecNumber>
    </recommendedName>
</protein>
<feature type="transmembrane region" description="Helical" evidence="14">
    <location>
        <begin position="252"/>
        <end position="274"/>
    </location>
</feature>
<evidence type="ECO:0000256" key="8">
    <source>
        <dbReference type="ARBA" id="ARBA00022741"/>
    </source>
</evidence>
<sequence>MPLYLYALICVIGLSGPIALIGQGSEYTYRDYYHTPEFRGKLNEYVAYLNLFELNSVPVEEAKASLTVEDYEIANYRNQFGPMAYMQNSYNEQYDPLIQEAVAAGSTDVASYYREEKQSKQLEMAKIMEDDEYVDALIRKEKEAEIDAAYRDREQLHRARFVNLQDQFDYYFVNPTTGVHYSSLRTSNESTARKQLFGDDYTYAVDYMVDTDQLPYLMLGSLSSRLPYKGWVAVTADSSIQAEAERYRQEQWILLSYGLAGTALLVFCLFRFGYARPVPSEPRGRSPYLDFPLDIQLLLLAGTAALTVGLPVAAAGRFPTMLDDPWGYAGRLILALAVAAAGLSMTLLQARLLATELHSWEDIRRQWRRSLLRSGSARLKASLVRTGNQVRDSFLYRSSGVRLLVLTVALFGIGLLAGAVAIALNGDDAFSILPLALIAVLVVLPVVLLAARSVGYLNRIAKAAEELAAGGMTKELPVRGRSVLAALAGHLNGLRSGVRSLQNEQAKSERLKTELIANVSHDLRTPLTSIITYTGLLRSEEATKEERDAYLEIIDRKSQRLQTMIDDLFEVSKMSSGNVELALEKTDLVQLMQQALAEYKDVIQGLSVQFRVALPEEPVYVLADGQKLWRVFDNLIGNMTKYSLDHSRAYISLQITERREAAIAFKNVSKFEYGEEVEELFERFKRGDASRHTEGAGLGLAIAKSIVDLHEGSLTIETDGDLFKAVVALKLIPEADAL</sequence>
<dbReference type="FunFam" id="1.10.287.130:FF:000008">
    <property type="entry name" value="Two-component sensor histidine kinase"/>
    <property type="match status" value="1"/>
</dbReference>
<dbReference type="PANTHER" id="PTHR45528:SF1">
    <property type="entry name" value="SENSOR HISTIDINE KINASE CPXA"/>
    <property type="match status" value="1"/>
</dbReference>
<proteinExistence type="predicted"/>
<evidence type="ECO:0000256" key="2">
    <source>
        <dbReference type="ARBA" id="ARBA00004651"/>
    </source>
</evidence>